<dbReference type="InterPro" id="IPR012340">
    <property type="entry name" value="NA-bd_OB-fold"/>
</dbReference>
<proteinExistence type="predicted"/>
<dbReference type="Gene3D" id="2.40.50.140">
    <property type="entry name" value="Nucleic acid-binding proteins"/>
    <property type="match status" value="1"/>
</dbReference>
<reference evidence="1 2" key="1">
    <citation type="submission" date="2024-12" db="EMBL/GenBank/DDBJ databases">
        <title>The unique morphological basis and parallel evolutionary history of personate flowers in Penstemon.</title>
        <authorList>
            <person name="Depatie T.H."/>
            <person name="Wessinger C.A."/>
        </authorList>
    </citation>
    <scope>NUCLEOTIDE SEQUENCE [LARGE SCALE GENOMIC DNA]</scope>
    <source>
        <strain evidence="1">WTNN_2</strain>
        <tissue evidence="1">Leaf</tissue>
    </source>
</reference>
<organism evidence="1 2">
    <name type="scientific">Penstemon smallii</name>
    <dbReference type="NCBI Taxonomy" id="265156"/>
    <lineage>
        <taxon>Eukaryota</taxon>
        <taxon>Viridiplantae</taxon>
        <taxon>Streptophyta</taxon>
        <taxon>Embryophyta</taxon>
        <taxon>Tracheophyta</taxon>
        <taxon>Spermatophyta</taxon>
        <taxon>Magnoliopsida</taxon>
        <taxon>eudicotyledons</taxon>
        <taxon>Gunneridae</taxon>
        <taxon>Pentapetalae</taxon>
        <taxon>asterids</taxon>
        <taxon>lamiids</taxon>
        <taxon>Lamiales</taxon>
        <taxon>Plantaginaceae</taxon>
        <taxon>Cheloneae</taxon>
        <taxon>Penstemon</taxon>
    </lineage>
</organism>
<dbReference type="AlphaFoldDB" id="A0ABD3T2Q4"/>
<comment type="caution">
    <text evidence="1">The sequence shown here is derived from an EMBL/GenBank/DDBJ whole genome shotgun (WGS) entry which is preliminary data.</text>
</comment>
<accession>A0ABD3T2Q4</accession>
<protein>
    <submittedName>
        <fullName evidence="1">Uncharacterized protein</fullName>
    </submittedName>
</protein>
<evidence type="ECO:0000313" key="2">
    <source>
        <dbReference type="Proteomes" id="UP001634393"/>
    </source>
</evidence>
<evidence type="ECO:0000313" key="1">
    <source>
        <dbReference type="EMBL" id="KAL3831117.1"/>
    </source>
</evidence>
<dbReference type="EMBL" id="JBJXBP010000005">
    <property type="protein sequence ID" value="KAL3831117.1"/>
    <property type="molecule type" value="Genomic_DNA"/>
</dbReference>
<keyword evidence="2" id="KW-1185">Reference proteome</keyword>
<dbReference type="SUPFAM" id="SSF50249">
    <property type="entry name" value="Nucleic acid-binding proteins"/>
    <property type="match status" value="1"/>
</dbReference>
<gene>
    <name evidence="1" type="ORF">ACJIZ3_019919</name>
</gene>
<dbReference type="Proteomes" id="UP001634393">
    <property type="component" value="Unassembled WGS sequence"/>
</dbReference>
<name>A0ABD3T2Q4_9LAMI</name>
<sequence length="310" mass="35887">MDLQYIQDIRPALRNWKVKVIVCDKTQARVSPSSSNPYNQRIILMDETESKYNIYNYPFQWTLKYFTKIRLQRNVSIHPSILNYRFASLRGLHSYIGKQILIDILAVVVEKKGEHHVQIRGEHMLKKEYLIMNEEKTTVLLTLWNNIAMSEGLLIDNSNEMLPIIRATALAISPFQGGSLGSTASTIIALNPQIPEATNLRRMNLLNLFNGTLKHQMFQLNTNTRPTQPLEVVPIEKIIADGQEGRMESQYMLKDIKFLGNIDYTTVLPLRNELYKQGWMTRKGINQEEEKQKENVLMREGTTNLPDFTF</sequence>